<dbReference type="Pfam" id="PF02771">
    <property type="entry name" value="Acyl-CoA_dh_N"/>
    <property type="match status" value="1"/>
</dbReference>
<comment type="caution">
    <text evidence="12">The sequence shown here is derived from an EMBL/GenBank/DDBJ whole genome shotgun (WGS) entry which is preliminary data.</text>
</comment>
<evidence type="ECO:0000256" key="4">
    <source>
        <dbReference type="ARBA" id="ARBA00022456"/>
    </source>
</evidence>
<reference evidence="12" key="1">
    <citation type="submission" date="2021-04" db="EMBL/GenBank/DDBJ databases">
        <title>Genomic insights into ecological role and evolution of a novel Thermoplasmata order Candidatus Sysuiplasmatales.</title>
        <authorList>
            <person name="Yuan Y."/>
        </authorList>
    </citation>
    <scope>NUCLEOTIDE SEQUENCE</scope>
    <source>
        <strain evidence="12">YP2-bin.285</strain>
    </source>
</reference>
<dbReference type="GO" id="GO:0003995">
    <property type="term" value="F:acyl-CoA dehydrogenase activity"/>
    <property type="evidence" value="ECO:0007669"/>
    <property type="project" value="InterPro"/>
</dbReference>
<dbReference type="InterPro" id="IPR046373">
    <property type="entry name" value="Acyl-CoA_Oxase/DH_mid-dom_sf"/>
</dbReference>
<feature type="domain" description="Acyl-CoA dehydrogenase/oxidase C-terminal" evidence="9">
    <location>
        <begin position="229"/>
        <end position="377"/>
    </location>
</feature>
<evidence type="ECO:0000259" key="10">
    <source>
        <dbReference type="Pfam" id="PF02770"/>
    </source>
</evidence>
<dbReference type="Gene3D" id="1.10.540.10">
    <property type="entry name" value="Acyl-CoA dehydrogenase/oxidase, N-terminal domain"/>
    <property type="match status" value="1"/>
</dbReference>
<evidence type="ECO:0000259" key="9">
    <source>
        <dbReference type="Pfam" id="PF00441"/>
    </source>
</evidence>
<dbReference type="PROSITE" id="PS00072">
    <property type="entry name" value="ACYL_COA_DH_1"/>
    <property type="match status" value="1"/>
</dbReference>
<dbReference type="InterPro" id="IPR037069">
    <property type="entry name" value="AcylCoA_DH/ox_N_sf"/>
</dbReference>
<evidence type="ECO:0000256" key="7">
    <source>
        <dbReference type="ARBA" id="ARBA00023002"/>
    </source>
</evidence>
<dbReference type="InterPro" id="IPR009100">
    <property type="entry name" value="AcylCoA_DH/oxidase_NM_dom_sf"/>
</dbReference>
<dbReference type="PANTHER" id="PTHR43884:SF12">
    <property type="entry name" value="ISOVALERYL-COA DEHYDROGENASE, MITOCHONDRIAL-RELATED"/>
    <property type="match status" value="1"/>
</dbReference>
<evidence type="ECO:0000256" key="8">
    <source>
        <dbReference type="RuleBase" id="RU362125"/>
    </source>
</evidence>
<name>A0A8J7YK93_9ARCH</name>
<keyword evidence="6 8" id="KW-0274">FAD</keyword>
<evidence type="ECO:0000313" key="13">
    <source>
        <dbReference type="Proteomes" id="UP000716004"/>
    </source>
</evidence>
<dbReference type="Pfam" id="PF00441">
    <property type="entry name" value="Acyl-CoA_dh_1"/>
    <property type="match status" value="1"/>
</dbReference>
<feature type="domain" description="Acyl-CoA dehydrogenase/oxidase N-terminal" evidence="11">
    <location>
        <begin position="6"/>
        <end position="118"/>
    </location>
</feature>
<dbReference type="InterPro" id="IPR036250">
    <property type="entry name" value="AcylCo_DH-like_C"/>
</dbReference>
<dbReference type="Proteomes" id="UP000716004">
    <property type="component" value="Unassembled WGS sequence"/>
</dbReference>
<dbReference type="FunFam" id="1.10.540.10:FF:000002">
    <property type="entry name" value="Acyl-CoA dehydrogenase FadE19"/>
    <property type="match status" value="1"/>
</dbReference>
<dbReference type="Gene3D" id="1.20.140.10">
    <property type="entry name" value="Butyryl-CoA Dehydrogenase, subunit A, domain 3"/>
    <property type="match status" value="1"/>
</dbReference>
<comment type="pathway">
    <text evidence="2">Amino-acid degradation; L-valine degradation.</text>
</comment>
<dbReference type="GO" id="GO:0050660">
    <property type="term" value="F:flavin adenine dinucleotide binding"/>
    <property type="evidence" value="ECO:0007669"/>
    <property type="project" value="InterPro"/>
</dbReference>
<evidence type="ECO:0000256" key="3">
    <source>
        <dbReference type="ARBA" id="ARBA00009347"/>
    </source>
</evidence>
<sequence>MNFEFNEEHEMVRNTVREFARKELAPLCERMDRDDYFPEDLFRKLGSTGMLGITVPTEFDGSGLDYISQAICLEELSRVSPAFALSVGAHSNLCLDNLYRNGSRELIETYVPQLATGKSIGCLGLTEPDSGSDSLSMKTEAKRDADEYVITGSKTFITNAPVADICLAYAKTDAAKGSKGVSAFVIESGYSGYRKGRKLDKMGMRGSPTGELFFDGCRVPANNVLGRENEGSHIVMSGLSVERAVLAAISLGIQEEMLEMSVKYSKERKQFGEPIANFELIQEKIAEMYTGIAASRLLIYSALSVLQKDRRRNKEAAAAIMFASEAATRSALDCIQIMGGYGYMKEFQAERFMRDAKLLEIGAGTTEIRKIIIAREVLKEGI</sequence>
<dbReference type="FunFam" id="1.20.140.10:FF:000001">
    <property type="entry name" value="Acyl-CoA dehydrogenase"/>
    <property type="match status" value="1"/>
</dbReference>
<feature type="domain" description="Acyl-CoA oxidase/dehydrogenase middle" evidence="10">
    <location>
        <begin position="122"/>
        <end position="217"/>
    </location>
</feature>
<dbReference type="InterPro" id="IPR013786">
    <property type="entry name" value="AcylCoA_DH/ox_N"/>
</dbReference>
<evidence type="ECO:0000256" key="1">
    <source>
        <dbReference type="ARBA" id="ARBA00001974"/>
    </source>
</evidence>
<dbReference type="PROSITE" id="PS00073">
    <property type="entry name" value="ACYL_COA_DH_2"/>
    <property type="match status" value="1"/>
</dbReference>
<dbReference type="PIRSF" id="PIRSF016578">
    <property type="entry name" value="HsaA"/>
    <property type="match status" value="1"/>
</dbReference>
<dbReference type="InterPro" id="IPR006091">
    <property type="entry name" value="Acyl-CoA_Oxase/DH_mid-dom"/>
</dbReference>
<evidence type="ECO:0000256" key="5">
    <source>
        <dbReference type="ARBA" id="ARBA00022630"/>
    </source>
</evidence>
<dbReference type="Gene3D" id="2.40.110.10">
    <property type="entry name" value="Butyryl-CoA Dehydrogenase, subunit A, domain 2"/>
    <property type="match status" value="1"/>
</dbReference>
<keyword evidence="7 8" id="KW-0560">Oxidoreductase</keyword>
<dbReference type="PANTHER" id="PTHR43884">
    <property type="entry name" value="ACYL-COA DEHYDROGENASE"/>
    <property type="match status" value="1"/>
</dbReference>
<evidence type="ECO:0000256" key="6">
    <source>
        <dbReference type="ARBA" id="ARBA00022827"/>
    </source>
</evidence>
<proteinExistence type="inferred from homology"/>
<protein>
    <submittedName>
        <fullName evidence="12">Acyl-CoA dehydrogenase family protein</fullName>
    </submittedName>
</protein>
<keyword evidence="5 8" id="KW-0285">Flavoprotein</keyword>
<comment type="similarity">
    <text evidence="3 8">Belongs to the acyl-CoA dehydrogenase family.</text>
</comment>
<dbReference type="FunFam" id="2.40.110.10:FF:000001">
    <property type="entry name" value="Acyl-CoA dehydrogenase, mitochondrial"/>
    <property type="match status" value="1"/>
</dbReference>
<dbReference type="EMBL" id="JAGVSJ010000017">
    <property type="protein sequence ID" value="MBX8632192.1"/>
    <property type="molecule type" value="Genomic_DNA"/>
</dbReference>
<dbReference type="Pfam" id="PF02770">
    <property type="entry name" value="Acyl-CoA_dh_M"/>
    <property type="match status" value="1"/>
</dbReference>
<dbReference type="InterPro" id="IPR009075">
    <property type="entry name" value="AcylCo_DH/oxidase_C"/>
</dbReference>
<evidence type="ECO:0000256" key="2">
    <source>
        <dbReference type="ARBA" id="ARBA00005109"/>
    </source>
</evidence>
<dbReference type="AlphaFoldDB" id="A0A8J7YK93"/>
<accession>A0A8J7YK93</accession>
<dbReference type="GO" id="GO:0006552">
    <property type="term" value="P:L-leucine catabolic process"/>
    <property type="evidence" value="ECO:0007669"/>
    <property type="project" value="TreeGrafter"/>
</dbReference>
<dbReference type="SUPFAM" id="SSF47203">
    <property type="entry name" value="Acyl-CoA dehydrogenase C-terminal domain-like"/>
    <property type="match status" value="1"/>
</dbReference>
<comment type="cofactor">
    <cofactor evidence="1 8">
        <name>FAD</name>
        <dbReference type="ChEBI" id="CHEBI:57692"/>
    </cofactor>
</comment>
<evidence type="ECO:0000259" key="11">
    <source>
        <dbReference type="Pfam" id="PF02771"/>
    </source>
</evidence>
<dbReference type="InterPro" id="IPR006089">
    <property type="entry name" value="Acyl-CoA_DH_CS"/>
</dbReference>
<gene>
    <name evidence="12" type="ORF">J9259_06720</name>
</gene>
<dbReference type="SUPFAM" id="SSF56645">
    <property type="entry name" value="Acyl-CoA dehydrogenase NM domain-like"/>
    <property type="match status" value="1"/>
</dbReference>
<keyword evidence="4" id="KW-0101">Branched-chain amino acid catabolism</keyword>
<organism evidence="12 13">
    <name type="scientific">Candidatus Sysuiplasma superficiale</name>
    <dbReference type="NCBI Taxonomy" id="2823368"/>
    <lineage>
        <taxon>Archaea</taxon>
        <taxon>Methanobacteriati</taxon>
        <taxon>Thermoplasmatota</taxon>
        <taxon>Thermoplasmata</taxon>
        <taxon>Candidatus Sysuiplasmatales</taxon>
        <taxon>Candidatus Sysuiplasmataceae</taxon>
        <taxon>Candidatus Sysuiplasma</taxon>
    </lineage>
</organism>
<evidence type="ECO:0000313" key="12">
    <source>
        <dbReference type="EMBL" id="MBX8632192.1"/>
    </source>
</evidence>